<dbReference type="Gene3D" id="3.40.395.10">
    <property type="entry name" value="Adenoviral Proteinase, Chain A"/>
    <property type="match status" value="1"/>
</dbReference>
<feature type="domain" description="Ubiquitin-like protease family profile" evidence="5">
    <location>
        <begin position="558"/>
        <end position="723"/>
    </location>
</feature>
<evidence type="ECO:0000259" key="5">
    <source>
        <dbReference type="PROSITE" id="PS50600"/>
    </source>
</evidence>
<evidence type="ECO:0000256" key="2">
    <source>
        <dbReference type="ARBA" id="ARBA00022670"/>
    </source>
</evidence>
<sequence length="767" mass="87539">MDEDQHANSGPSNKSPNQVPQKQKKKPRGPTKGIKSMPGVPRKIEWDHLDRPTGKWATDYKNHIGEISRAKVSILIRTWEDVSQGIKDTLWEDVKREFHITDETKKEVVLKSCDKRWREFKSRLATGWIRGTRKRPKDEKMPYDLYSYITKDIWKEFVKIRTSEEAEEISEKARQSQSFNIYPHHMGQKSYAEMTSEWQRKGYIPSVSSSSEGSSASTISSSLPSRTCLWLLARSKPDEKGNPYLPDEGTQKVKENIDEWKRKQDEGEFVPKSARDDVLSRALGKTKEGRPLTFGGGVGIKAVWGTGERRSFRRYGDAEMEEMEARVTKRVKDETIQEMNSKMDAMVMEKFITFAKELGVQIPSHMRIDANVHSSCRSGGLDPFADITEPVPCHLYLNIGSEKVFVAYGTICPELLLDHHNDVTSDNVKVSVDDFEPAYKEAPVPVPSQYIKKLAQAHGTFTQWPKHLVSLTNEEVNKPTSKEPKGKGNKGKEIVVGGSGTKASNTKSKTYFLENYKVQNLSGKCNVMKTMMLGLKEGEHVKVHCTKRTFNMEKDFEISVTVEDTDQLLSGAWLNISIIQVFATALSELCFHDDCHPNSIGFMCPEMISATMLKSDADRILLYITRSMSALSSKTFILCPYYEKSHWMLLVLCLSKREVYIFDSQQKKRNLMIKEPLNNAFRSYKRLGGQSKGTKLTWIPAQCAQQPGSLDCGYYVMRFMYDIIMNHGNSQDLTKDFSRTLPYSPEEINEVKDFWADYFMNNVEFLA</sequence>
<dbReference type="GeneID" id="130459255"/>
<keyword evidence="3" id="KW-0378">Hydrolase</keyword>
<accession>A0ABM3QGL4</accession>
<dbReference type="InterPro" id="IPR058352">
    <property type="entry name" value="DUF8039"/>
</dbReference>
<feature type="compositionally biased region" description="Basic and acidic residues" evidence="4">
    <location>
        <begin position="475"/>
        <end position="493"/>
    </location>
</feature>
<dbReference type="Pfam" id="PF02902">
    <property type="entry name" value="Peptidase_C48"/>
    <property type="match status" value="1"/>
</dbReference>
<reference evidence="7" key="2">
    <citation type="submission" date="2025-08" db="UniProtKB">
        <authorList>
            <consortium name="RefSeq"/>
        </authorList>
    </citation>
    <scope>IDENTIFICATION</scope>
    <source>
        <tissue evidence="7">Leaf</tissue>
    </source>
</reference>
<dbReference type="Proteomes" id="UP000813463">
    <property type="component" value="Chromosome 4"/>
</dbReference>
<evidence type="ECO:0000313" key="6">
    <source>
        <dbReference type="Proteomes" id="UP000813463"/>
    </source>
</evidence>
<evidence type="ECO:0000256" key="4">
    <source>
        <dbReference type="SAM" id="MobiDB-lite"/>
    </source>
</evidence>
<evidence type="ECO:0000256" key="3">
    <source>
        <dbReference type="ARBA" id="ARBA00022801"/>
    </source>
</evidence>
<dbReference type="InterPro" id="IPR004252">
    <property type="entry name" value="Probable_transposase_24"/>
</dbReference>
<gene>
    <name evidence="7" type="primary">LOC130459255</name>
</gene>
<dbReference type="Pfam" id="PF26133">
    <property type="entry name" value="DUF8039"/>
    <property type="match status" value="1"/>
</dbReference>
<dbReference type="InterPro" id="IPR038765">
    <property type="entry name" value="Papain-like_cys_pep_sf"/>
</dbReference>
<reference evidence="6" key="1">
    <citation type="journal article" date="2021" name="Nat. Commun.">
        <title>Genomic analyses provide insights into spinach domestication and the genetic basis of agronomic traits.</title>
        <authorList>
            <person name="Cai X."/>
            <person name="Sun X."/>
            <person name="Xu C."/>
            <person name="Sun H."/>
            <person name="Wang X."/>
            <person name="Ge C."/>
            <person name="Zhang Z."/>
            <person name="Wang Q."/>
            <person name="Fei Z."/>
            <person name="Jiao C."/>
            <person name="Wang Q."/>
        </authorList>
    </citation>
    <scope>NUCLEOTIDE SEQUENCE [LARGE SCALE GENOMIC DNA]</scope>
    <source>
        <strain evidence="6">cv. Varoflay</strain>
    </source>
</reference>
<keyword evidence="2" id="KW-0645">Protease</keyword>
<evidence type="ECO:0000313" key="7">
    <source>
        <dbReference type="RefSeq" id="XP_056682485.1"/>
    </source>
</evidence>
<protein>
    <recommendedName>
        <fullName evidence="5">Ubiquitin-like protease family profile domain-containing protein</fullName>
    </recommendedName>
</protein>
<evidence type="ECO:0000256" key="1">
    <source>
        <dbReference type="ARBA" id="ARBA00005234"/>
    </source>
</evidence>
<comment type="similarity">
    <text evidence="1">Belongs to the peptidase C48 family.</text>
</comment>
<dbReference type="InterPro" id="IPR003653">
    <property type="entry name" value="Peptidase_C48_C"/>
</dbReference>
<dbReference type="PANTHER" id="PTHR33018">
    <property type="entry name" value="OS10G0338966 PROTEIN-RELATED"/>
    <property type="match status" value="1"/>
</dbReference>
<organism evidence="6 7">
    <name type="scientific">Spinacia oleracea</name>
    <name type="common">Spinach</name>
    <dbReference type="NCBI Taxonomy" id="3562"/>
    <lineage>
        <taxon>Eukaryota</taxon>
        <taxon>Viridiplantae</taxon>
        <taxon>Streptophyta</taxon>
        <taxon>Embryophyta</taxon>
        <taxon>Tracheophyta</taxon>
        <taxon>Spermatophyta</taxon>
        <taxon>Magnoliopsida</taxon>
        <taxon>eudicotyledons</taxon>
        <taxon>Gunneridae</taxon>
        <taxon>Pentapetalae</taxon>
        <taxon>Caryophyllales</taxon>
        <taxon>Chenopodiaceae</taxon>
        <taxon>Chenopodioideae</taxon>
        <taxon>Anserineae</taxon>
        <taxon>Spinacia</taxon>
    </lineage>
</organism>
<dbReference type="RefSeq" id="XP_056682485.1">
    <property type="nucleotide sequence ID" value="XM_056826507.1"/>
</dbReference>
<dbReference type="PROSITE" id="PS50600">
    <property type="entry name" value="ULP_PROTEASE"/>
    <property type="match status" value="1"/>
</dbReference>
<feature type="region of interest" description="Disordered" evidence="4">
    <location>
        <begin position="1"/>
        <end position="43"/>
    </location>
</feature>
<name>A0ABM3QGL4_SPIOL</name>
<feature type="region of interest" description="Disordered" evidence="4">
    <location>
        <begin position="475"/>
        <end position="500"/>
    </location>
</feature>
<dbReference type="SUPFAM" id="SSF54001">
    <property type="entry name" value="Cysteine proteinases"/>
    <property type="match status" value="1"/>
</dbReference>
<keyword evidence="6" id="KW-1185">Reference proteome</keyword>
<dbReference type="PANTHER" id="PTHR33018:SF31">
    <property type="entry name" value="TRANSPOSASE, PTTA_EN_SPM, PLANT"/>
    <property type="match status" value="1"/>
</dbReference>
<proteinExistence type="inferred from homology"/>
<dbReference type="Pfam" id="PF03004">
    <property type="entry name" value="Transposase_24"/>
    <property type="match status" value="1"/>
</dbReference>